<accession>A0ABV1PSP7</accession>
<dbReference type="InterPro" id="IPR053143">
    <property type="entry name" value="Arylsulfate_ST"/>
</dbReference>
<dbReference type="PANTHER" id="PTHR35340">
    <property type="entry name" value="PQQ ENZYME REPEAT PROTEIN-RELATED"/>
    <property type="match status" value="1"/>
</dbReference>
<dbReference type="InterPro" id="IPR010262">
    <property type="entry name" value="Arylsulfotransferase_bact"/>
</dbReference>
<dbReference type="RefSeq" id="WP_338464310.1">
    <property type="nucleotide sequence ID" value="NZ_CP119084.1"/>
</dbReference>
<evidence type="ECO:0000313" key="1">
    <source>
        <dbReference type="EMBL" id="MER0127865.1"/>
    </source>
</evidence>
<evidence type="ECO:0000313" key="2">
    <source>
        <dbReference type="Proteomes" id="UP001447374"/>
    </source>
</evidence>
<comment type="caution">
    <text evidence="1">The sequence shown here is derived from an EMBL/GenBank/DDBJ whole genome shotgun (WGS) entry which is preliminary data.</text>
</comment>
<protein>
    <submittedName>
        <fullName evidence="1">Aryl-sulfate sulfotransferase</fullName>
    </submittedName>
</protein>
<dbReference type="PANTHER" id="PTHR35340:SF10">
    <property type="entry name" value="CYTOPLASMIC PROTEIN"/>
    <property type="match status" value="1"/>
</dbReference>
<dbReference type="Proteomes" id="UP001447374">
    <property type="component" value="Unassembled WGS sequence"/>
</dbReference>
<sequence length="634" mass="70966">MSTPTHIGKRDPEDGTYNPGLQTEIEPVVRDDAIYNAFVASITPSDILGSGAEKYQQDIFNRAPLSGLFGFWNTHSEITISVSSQDVPAAPKITHTYTNLEINQAITLPVLGFVARPKIATECRVTISDGTIQRELSILVAPLPLTDSEADVTTGFPEIKVNKTATQDDVGDDLYFTVIAPQRAFIAFDRQGNVRWYVCAGNSETPPELCLPVYNNLRLSDGTFIGSDVYLQHYYQPEDMGINEPLGQRELWRFDITGRVLGIYFLRDRAHHSLMELPGENALLYASDYISVRKSGEGPNPDNANQGPSSEDCIAILDLSTGYEKVYYDLRVILNFWRTPVPMDLSVPYTYDWAHVNQVVFHSYSNQILASCRHQGAVIGIDRETGALRFICANHDDWQATQSGIPTTDWSDLLLTPINPETGLAYDLTDPLQKEDADRNFWMWGQHNVQLVPSTISDPAIIEFSVFNNGNYRTRDRNVGVVASDNASRCAHYLVDLNNKQVKLEFEYGQNAPGAAGYSPYVSTANFFNYQDNEAMPRLLANFGGSIFQENSAYPAGLPVTLEPGVSDRQDPLEERMGNYQGRTLFQEVDLNTLNPLFEIELTSGKYKTPPTEADDIRRVDLYSFRAYKMPLYS</sequence>
<name>A0ABV1PSP7_9ENTR</name>
<gene>
    <name evidence="1" type="ORF">ABQG75_19225</name>
</gene>
<dbReference type="Pfam" id="PF05935">
    <property type="entry name" value="Arylsulfotrans"/>
    <property type="match status" value="1"/>
</dbReference>
<dbReference type="EMBL" id="JBEHGX010000013">
    <property type="protein sequence ID" value="MER0127865.1"/>
    <property type="molecule type" value="Genomic_DNA"/>
</dbReference>
<proteinExistence type="predicted"/>
<reference evidence="1 2" key="1">
    <citation type="submission" date="2024-06" db="EMBL/GenBank/DDBJ databases">
        <title>Fanconibacter daqui strain Q02 whole shotgun sequencing project.</title>
        <authorList>
            <person name="Rodrigues J.W.A."/>
            <person name="Viana L.C."/>
            <person name="Vieira E.C."/>
            <person name="Souza F.O.L."/>
            <person name="Alegria O.C."/>
            <person name="Patroca S."/>
            <person name="Cruz A.C.R."/>
            <person name="Nunes A.R.C."/>
        </authorList>
    </citation>
    <scope>NUCLEOTIDE SEQUENCE [LARGE SCALE GENOMIC DNA]</scope>
    <source>
        <strain evidence="1 2">Q02</strain>
    </source>
</reference>
<keyword evidence="2" id="KW-1185">Reference proteome</keyword>
<organism evidence="1 2">
    <name type="scientific">Franconibacter daqui</name>
    <dbReference type="NCBI Taxonomy" id="2047724"/>
    <lineage>
        <taxon>Bacteria</taxon>
        <taxon>Pseudomonadati</taxon>
        <taxon>Pseudomonadota</taxon>
        <taxon>Gammaproteobacteria</taxon>
        <taxon>Enterobacterales</taxon>
        <taxon>Enterobacteriaceae</taxon>
        <taxon>Franconibacter</taxon>
    </lineage>
</organism>